<reference evidence="1 2" key="1">
    <citation type="journal article" date="2020" name="Front. Microbiol.">
        <title>Single-cell genomics of novel Actinobacteria with the Wood-Ljungdahl pathway discovered in a serpentinizing system.</title>
        <authorList>
            <person name="Merino N."/>
            <person name="Kawai M."/>
            <person name="Boyd E.S."/>
            <person name="Colman D.R."/>
            <person name="McGlynn S.E."/>
            <person name="Nealson K.H."/>
            <person name="Kurokawa K."/>
            <person name="Hongoh Y."/>
        </authorList>
    </citation>
    <scope>NUCLEOTIDE SEQUENCE [LARGE SCALE GENOMIC DNA]</scope>
    <source>
        <strain evidence="1 2">S43</strain>
    </source>
</reference>
<comment type="caution">
    <text evidence="1">The sequence shown here is derived from an EMBL/GenBank/DDBJ whole genome shotgun (WGS) entry which is preliminary data.</text>
</comment>
<name>A0A6V8PUE3_9ACTN</name>
<evidence type="ECO:0000313" key="1">
    <source>
        <dbReference type="EMBL" id="GFP36028.1"/>
    </source>
</evidence>
<dbReference type="Proteomes" id="UP000576480">
    <property type="component" value="Unassembled WGS sequence"/>
</dbReference>
<protein>
    <submittedName>
        <fullName evidence="1">Uncharacterized protein</fullName>
    </submittedName>
</protein>
<proteinExistence type="predicted"/>
<organism evidence="1 2">
    <name type="scientific">Candidatus Hakubella thermalkaliphila</name>
    <dbReference type="NCBI Taxonomy" id="2754717"/>
    <lineage>
        <taxon>Bacteria</taxon>
        <taxon>Bacillati</taxon>
        <taxon>Actinomycetota</taxon>
        <taxon>Actinomycetota incertae sedis</taxon>
        <taxon>Candidatus Hakubellales</taxon>
        <taxon>Candidatus Hakubellaceae</taxon>
        <taxon>Candidatus Hakubella</taxon>
    </lineage>
</organism>
<evidence type="ECO:0000313" key="2">
    <source>
        <dbReference type="Proteomes" id="UP000576480"/>
    </source>
</evidence>
<accession>A0A6V8PUE3</accession>
<gene>
    <name evidence="1" type="ORF">HKBW3S43_01816</name>
</gene>
<dbReference type="AlphaFoldDB" id="A0A6V8PUE3"/>
<feature type="non-terminal residue" evidence="1">
    <location>
        <position position="1"/>
    </location>
</feature>
<sequence>EKNTSSSVDKVKLMIESIVTEGIKTAH</sequence>
<dbReference type="EMBL" id="BLSB01000360">
    <property type="protein sequence ID" value="GFP36028.1"/>
    <property type="molecule type" value="Genomic_DNA"/>
</dbReference>